<dbReference type="EMBL" id="CM000760">
    <property type="protein sequence ID" value="KXG37139.1"/>
    <property type="molecule type" value="Genomic_DNA"/>
</dbReference>
<dbReference type="Proteomes" id="UP000000768">
    <property type="component" value="Chromosome 1"/>
</dbReference>
<dbReference type="InterPro" id="IPR005174">
    <property type="entry name" value="KIB1-4_b-propeller"/>
</dbReference>
<keyword evidence="5" id="KW-1185">Reference proteome</keyword>
<dbReference type="InterPro" id="IPR050942">
    <property type="entry name" value="F-box_BR-signaling"/>
</dbReference>
<dbReference type="Gramene" id="KXG37139">
    <property type="protein sequence ID" value="KXG37139"/>
    <property type="gene ID" value="SORBI_3001G014300"/>
</dbReference>
<dbReference type="Pfam" id="PF03478">
    <property type="entry name" value="Beta-prop_KIB1-4"/>
    <property type="match status" value="1"/>
</dbReference>
<feature type="domain" description="KIB1-4 beta-propeller" evidence="3">
    <location>
        <begin position="119"/>
        <end position="385"/>
    </location>
</feature>
<evidence type="ECO:0000256" key="1">
    <source>
        <dbReference type="SAM" id="MobiDB-lite"/>
    </source>
</evidence>
<reference evidence="5" key="3">
    <citation type="journal article" date="2018" name="Plant J.">
        <title>The Sorghum bicolor reference genome: improved assembly, gene annotations, a transcriptome atlas, and signatures of genome organization.</title>
        <authorList>
            <person name="McCormick R.F."/>
            <person name="Truong S.K."/>
            <person name="Sreedasyam A."/>
            <person name="Jenkins J."/>
            <person name="Shu S."/>
            <person name="Sims D."/>
            <person name="Kennedy M."/>
            <person name="Amirebrahimi M."/>
            <person name="Weers B.D."/>
            <person name="McKinley B."/>
            <person name="Mattison A."/>
            <person name="Morishige D.T."/>
            <person name="Grimwood J."/>
            <person name="Schmutz J."/>
            <person name="Mullet J.E."/>
        </authorList>
    </citation>
    <scope>NUCLEOTIDE SEQUENCE [LARGE SCALE GENOMIC DNA]</scope>
    <source>
        <strain evidence="5">cv. BTx623</strain>
    </source>
</reference>
<dbReference type="STRING" id="4558.A0A1B6QGU8"/>
<feature type="region of interest" description="Disordered" evidence="1">
    <location>
        <begin position="21"/>
        <end position="41"/>
    </location>
</feature>
<dbReference type="Gene3D" id="1.20.1280.50">
    <property type="match status" value="1"/>
</dbReference>
<dbReference type="InterPro" id="IPR001810">
    <property type="entry name" value="F-box_dom"/>
</dbReference>
<dbReference type="Gramene" id="OQU90631">
    <property type="protein sequence ID" value="OQU90631"/>
    <property type="gene ID" value="SORBI_3001G014300"/>
</dbReference>
<dbReference type="EMBL" id="CM000760">
    <property type="protein sequence ID" value="OQU90631.1"/>
    <property type="molecule type" value="Genomic_DNA"/>
</dbReference>
<reference evidence="4" key="2">
    <citation type="submission" date="2017-02" db="EMBL/GenBank/DDBJ databases">
        <title>WGS assembly of Sorghum bicolor.</title>
        <authorList>
            <person name="Paterson A."/>
            <person name="Mullet J."/>
            <person name="Bowers J."/>
            <person name="Bruggmann R."/>
            <person name="Dubchak I."/>
            <person name="Grimwood J."/>
            <person name="Gundlach H."/>
            <person name="Haberer G."/>
            <person name="Hellsten U."/>
            <person name="Mitros T."/>
            <person name="Poliakov A."/>
            <person name="Schmutz J."/>
            <person name="Spannagl M."/>
            <person name="Tang H."/>
            <person name="Wang X."/>
            <person name="Wicker T."/>
            <person name="Bharti A."/>
            <person name="Chapman J."/>
            <person name="Feltus F."/>
            <person name="Gowik U."/>
            <person name="Grigoriev I."/>
            <person name="Lyons E."/>
            <person name="Maher C."/>
            <person name="Martis M."/>
            <person name="Narechania A."/>
            <person name="Otillar R."/>
            <person name="Penning B."/>
            <person name="Salamov A."/>
            <person name="Wang Y."/>
            <person name="Zhang L."/>
            <person name="Carpita N."/>
            <person name="Freeling M."/>
            <person name="Gingle A."/>
            <person name="Hash C."/>
            <person name="Keller B."/>
            <person name="Klein P."/>
            <person name="Kresovich S."/>
            <person name="Mccann M."/>
            <person name="Ming R."/>
            <person name="Peterson D."/>
            <person name="Rahman M."/>
            <person name="Ware D."/>
            <person name="Westhoff P."/>
            <person name="Mayer K."/>
            <person name="Messing J."/>
            <person name="Sims D."/>
            <person name="Jenkins J."/>
            <person name="Shu S."/>
            <person name="Rokhsar D."/>
        </authorList>
    </citation>
    <scope>NUCLEOTIDE SEQUENCE</scope>
</reference>
<proteinExistence type="predicted"/>
<dbReference type="SUPFAM" id="SSF81383">
    <property type="entry name" value="F-box domain"/>
    <property type="match status" value="1"/>
</dbReference>
<dbReference type="InterPro" id="IPR036047">
    <property type="entry name" value="F-box-like_dom_sf"/>
</dbReference>
<dbReference type="Gramene" id="OQU90629">
    <property type="protein sequence ID" value="OQU90629"/>
    <property type="gene ID" value="SORBI_3001G014300"/>
</dbReference>
<evidence type="ECO:0008006" key="6">
    <source>
        <dbReference type="Google" id="ProtNLM"/>
    </source>
</evidence>
<dbReference type="PANTHER" id="PTHR44259">
    <property type="entry name" value="OS07G0183000 PROTEIN-RELATED"/>
    <property type="match status" value="1"/>
</dbReference>
<dbReference type="OMA" id="HRMVEKW"/>
<dbReference type="InParanoid" id="A0A1B6QGU8"/>
<name>A0A1B6QGU8_SORBI</name>
<dbReference type="AlphaFoldDB" id="A0A1B6QGU8"/>
<evidence type="ECO:0000313" key="4">
    <source>
        <dbReference type="EMBL" id="KXG37139.1"/>
    </source>
</evidence>
<evidence type="ECO:0000259" key="2">
    <source>
        <dbReference type="Pfam" id="PF00646"/>
    </source>
</evidence>
<feature type="domain" description="F-box" evidence="2">
    <location>
        <begin position="40"/>
        <end position="74"/>
    </location>
</feature>
<protein>
    <recommendedName>
        <fullName evidence="6">F-box domain-containing protein</fullName>
    </recommendedName>
</protein>
<dbReference type="Pfam" id="PF00646">
    <property type="entry name" value="F-box"/>
    <property type="match status" value="1"/>
</dbReference>
<evidence type="ECO:0000313" key="5">
    <source>
        <dbReference type="Proteomes" id="UP000000768"/>
    </source>
</evidence>
<reference evidence="4 5" key="1">
    <citation type="journal article" date="2009" name="Nature">
        <title>The Sorghum bicolor genome and the diversification of grasses.</title>
        <authorList>
            <person name="Paterson A.H."/>
            <person name="Bowers J.E."/>
            <person name="Bruggmann R."/>
            <person name="Dubchak I."/>
            <person name="Grimwood J."/>
            <person name="Gundlach H."/>
            <person name="Haberer G."/>
            <person name="Hellsten U."/>
            <person name="Mitros T."/>
            <person name="Poliakov A."/>
            <person name="Schmutz J."/>
            <person name="Spannagl M."/>
            <person name="Tang H."/>
            <person name="Wang X."/>
            <person name="Wicker T."/>
            <person name="Bharti A.K."/>
            <person name="Chapman J."/>
            <person name="Feltus F.A."/>
            <person name="Gowik U."/>
            <person name="Grigoriev I.V."/>
            <person name="Lyons E."/>
            <person name="Maher C.A."/>
            <person name="Martis M."/>
            <person name="Narechania A."/>
            <person name="Otillar R.P."/>
            <person name="Penning B.W."/>
            <person name="Salamov A.A."/>
            <person name="Wang Y."/>
            <person name="Zhang L."/>
            <person name="Carpita N.C."/>
            <person name="Freeling M."/>
            <person name="Gingle A.R."/>
            <person name="Hash C.T."/>
            <person name="Keller B."/>
            <person name="Klein P."/>
            <person name="Kresovich S."/>
            <person name="McCann M.C."/>
            <person name="Ming R."/>
            <person name="Peterson D.G."/>
            <person name="Mehboob-ur-Rahman"/>
            <person name="Ware D."/>
            <person name="Westhoff P."/>
            <person name="Mayer K.F."/>
            <person name="Messing J."/>
            <person name="Rokhsar D.S."/>
        </authorList>
    </citation>
    <scope>NUCLEOTIDE SEQUENCE [LARGE SCALE GENOMIC DNA]</scope>
    <source>
        <strain evidence="5">cv. BTx623</strain>
    </source>
</reference>
<feature type="compositionally biased region" description="Polar residues" evidence="1">
    <location>
        <begin position="29"/>
        <end position="41"/>
    </location>
</feature>
<dbReference type="ExpressionAtlas" id="A0A1B6QGU8">
    <property type="expression patterns" value="baseline"/>
</dbReference>
<dbReference type="PANTHER" id="PTHR44259:SF77">
    <property type="entry name" value="OS04G0563401 PROTEIN"/>
    <property type="match status" value="1"/>
</dbReference>
<accession>A0A1B6QGU8</accession>
<organism evidence="4 5">
    <name type="scientific">Sorghum bicolor</name>
    <name type="common">Sorghum</name>
    <name type="synonym">Sorghum vulgare</name>
    <dbReference type="NCBI Taxonomy" id="4558"/>
    <lineage>
        <taxon>Eukaryota</taxon>
        <taxon>Viridiplantae</taxon>
        <taxon>Streptophyta</taxon>
        <taxon>Embryophyta</taxon>
        <taxon>Tracheophyta</taxon>
        <taxon>Spermatophyta</taxon>
        <taxon>Magnoliopsida</taxon>
        <taxon>Liliopsida</taxon>
        <taxon>Poales</taxon>
        <taxon>Poaceae</taxon>
        <taxon>PACMAD clade</taxon>
        <taxon>Panicoideae</taxon>
        <taxon>Andropogonodae</taxon>
        <taxon>Andropogoneae</taxon>
        <taxon>Sorghinae</taxon>
        <taxon>Sorghum</taxon>
    </lineage>
</organism>
<dbReference type="EMBL" id="CM000760">
    <property type="protein sequence ID" value="OQU90629.1"/>
    <property type="molecule type" value="Genomic_DNA"/>
</dbReference>
<gene>
    <name evidence="4" type="ORF">SORBI_3001G014300</name>
</gene>
<sequence>MENHEPFFIFENMVCKPRPVHDASHTKTNEPTGSNPSSSWSDLPKDLVLSILQRLQLPEAIAFASVCTSWLSAATAAGVPRSCTPMIMSWRDILESRESRGAKGSSSVNCKFLHLLDVHKAYDVRFPQGLCFMACCGSSHGWLILVNELANLVLYNPFTSEMIPLPPITDFTCVEAVCGSKGNIEAYNFENHRVQDAKYLATWFYQKAVLSCSPSKSANYVVMIIHRDNNWLSSVRAGDSNWQVAATLVAQKADRYADCAYHNGMFYTVTFEGIVEKWDVDGPNGPAKEVIVAKRSSRRILSRHLVSTPWGDLLEVRAFVANSRRMYRDGVAFRIFKVHLDGYEKVSPVPKIDLMEHAILIGLNHSACLSTKNFPWLRPCCIYFSVPWMTPICHLLRRCPEWGGVRTYDIKQRTFDHVFRLCPHTNRLNLAPSEVWITPNL</sequence>
<evidence type="ECO:0000259" key="3">
    <source>
        <dbReference type="Pfam" id="PF03478"/>
    </source>
</evidence>